<reference evidence="1 2" key="1">
    <citation type="submission" date="2019-08" db="EMBL/GenBank/DDBJ databases">
        <title>Deep-cultivation of Planctomycetes and their phenomic and genomic characterization uncovers novel biology.</title>
        <authorList>
            <person name="Wiegand S."/>
            <person name="Jogler M."/>
            <person name="Boedeker C."/>
            <person name="Pinto D."/>
            <person name="Vollmers J."/>
            <person name="Rivas-Marin E."/>
            <person name="Kohn T."/>
            <person name="Peeters S.H."/>
            <person name="Heuer A."/>
            <person name="Rast P."/>
            <person name="Oberbeckmann S."/>
            <person name="Bunk B."/>
            <person name="Jeske O."/>
            <person name="Meyerdierks A."/>
            <person name="Storesund J.E."/>
            <person name="Kallscheuer N."/>
            <person name="Luecker S."/>
            <person name="Lage O.M."/>
            <person name="Pohl T."/>
            <person name="Merkel B.J."/>
            <person name="Hornburger P."/>
            <person name="Mueller R.-W."/>
            <person name="Bruemmer F."/>
            <person name="Labrenz M."/>
            <person name="Spormann A.M."/>
            <person name="Op den Camp H."/>
            <person name="Overmann J."/>
            <person name="Amann R."/>
            <person name="Jetten M.S.M."/>
            <person name="Mascher T."/>
            <person name="Medema M.H."/>
            <person name="Devos D.P."/>
            <person name="Kaster A.-K."/>
            <person name="Ovreas L."/>
            <person name="Rohde M."/>
            <person name="Galperin M.Y."/>
            <person name="Jogler C."/>
        </authorList>
    </citation>
    <scope>NUCLEOTIDE SEQUENCE [LARGE SCALE GENOMIC DNA]</scope>
    <source>
        <strain evidence="1 2">Pr1d</strain>
    </source>
</reference>
<dbReference type="RefSeq" id="WP_148075889.1">
    <property type="nucleotide sequence ID" value="NZ_CP042913.1"/>
</dbReference>
<gene>
    <name evidence="1" type="ORF">Pr1d_50400</name>
</gene>
<organism evidence="1 2">
    <name type="scientific">Bythopirellula goksoeyrii</name>
    <dbReference type="NCBI Taxonomy" id="1400387"/>
    <lineage>
        <taxon>Bacteria</taxon>
        <taxon>Pseudomonadati</taxon>
        <taxon>Planctomycetota</taxon>
        <taxon>Planctomycetia</taxon>
        <taxon>Pirellulales</taxon>
        <taxon>Lacipirellulaceae</taxon>
        <taxon>Bythopirellula</taxon>
    </lineage>
</organism>
<sequence length="77" mass="8878">MAKKSAHEVRIGRIKAVIWENETSVGIRHNVQIQRIYRPEGSEEWQTSDSFGRDDLLLVAKVADLAHTWIYDQKKAS</sequence>
<accession>A0A5B9QFT4</accession>
<dbReference type="OrthoDB" id="9797435at2"/>
<keyword evidence="2" id="KW-1185">Reference proteome</keyword>
<dbReference type="KEGG" id="bgok:Pr1d_50400"/>
<proteinExistence type="predicted"/>
<dbReference type="EMBL" id="CP042913">
    <property type="protein sequence ID" value="QEG37694.1"/>
    <property type="molecule type" value="Genomic_DNA"/>
</dbReference>
<dbReference type="AlphaFoldDB" id="A0A5B9QFT4"/>
<evidence type="ECO:0000313" key="1">
    <source>
        <dbReference type="EMBL" id="QEG37694.1"/>
    </source>
</evidence>
<name>A0A5B9QFT4_9BACT</name>
<dbReference type="Proteomes" id="UP000323917">
    <property type="component" value="Chromosome"/>
</dbReference>
<protein>
    <submittedName>
        <fullName evidence="1">Uncharacterized protein</fullName>
    </submittedName>
</protein>
<evidence type="ECO:0000313" key="2">
    <source>
        <dbReference type="Proteomes" id="UP000323917"/>
    </source>
</evidence>